<dbReference type="GO" id="GO:0008270">
    <property type="term" value="F:zinc ion binding"/>
    <property type="evidence" value="ECO:0007669"/>
    <property type="project" value="InterPro"/>
</dbReference>
<gene>
    <name evidence="11" type="ORF">SETTUDRAFT_182790</name>
</gene>
<dbReference type="Pfam" id="PF04082">
    <property type="entry name" value="Fungal_trans"/>
    <property type="match status" value="1"/>
</dbReference>
<dbReference type="GO" id="GO:0003677">
    <property type="term" value="F:DNA binding"/>
    <property type="evidence" value="ECO:0007669"/>
    <property type="project" value="UniProtKB-KW"/>
</dbReference>
<dbReference type="PANTHER" id="PTHR46910:SF12">
    <property type="entry name" value="REGULATORY PROTEIN CAT8"/>
    <property type="match status" value="1"/>
</dbReference>
<dbReference type="eggNOG" id="ENOG502QTKQ">
    <property type="taxonomic scope" value="Eukaryota"/>
</dbReference>
<dbReference type="GO" id="GO:0006351">
    <property type="term" value="P:DNA-templated transcription"/>
    <property type="evidence" value="ECO:0007669"/>
    <property type="project" value="InterPro"/>
</dbReference>
<dbReference type="GO" id="GO:0000981">
    <property type="term" value="F:DNA-binding transcription factor activity, RNA polymerase II-specific"/>
    <property type="evidence" value="ECO:0007669"/>
    <property type="project" value="InterPro"/>
</dbReference>
<evidence type="ECO:0000256" key="4">
    <source>
        <dbReference type="ARBA" id="ARBA00023015"/>
    </source>
</evidence>
<dbReference type="HOGENOM" id="CLU_007124_0_0_1"/>
<dbReference type="Proteomes" id="UP000016935">
    <property type="component" value="Unassembled WGS sequence"/>
</dbReference>
<feature type="region of interest" description="Disordered" evidence="9">
    <location>
        <begin position="101"/>
        <end position="152"/>
    </location>
</feature>
<evidence type="ECO:0000256" key="9">
    <source>
        <dbReference type="SAM" id="MobiDB-lite"/>
    </source>
</evidence>
<dbReference type="FunFam" id="4.10.240.10:FF:000007">
    <property type="entry name" value="C6 transcription factor FacB"/>
    <property type="match status" value="1"/>
</dbReference>
<sequence length="874" mass="96198">MPGILPMKVIKVGSSCQSRIAQACDRCRSKKIRCDGIRPSCTQCTNVGFECKTSDKLSRRAFPRGYTESLEERVRVLEAEVRELKELLDEKDEKIDMLSRIHSNSPASQSSARRSSPLSPAAPQVRDESQEKDETFKVQQAPHLLDDPTHGSYFAGNSAGRTLVEAFKQKAQEAGRLSTDIDSGVFFGTGAKPATTHPKNTSFKAPPRLVSDQMINIFFQEWAPLFPILHRPAFLSLYEQYVVDPDSLTEKKAIAQLNLVFGIAALSSDPRDGRDVDAFEAQWQRAIEGFLMDNDIMTLQCLVLAQIFCLLRADYSRLLKYKGLAVGLSQRLGLHQSQKRFALDALTCETRKKAFWTFYTVDCLSAAHLGLPKLVREEDVHCEYPVDADDEYVTEKGFLPTLPGEYTKLSSALALFCLSRILAKVLGDLYPESASHEISFRTIASLADELEDWQTNLAPHLKLTFVNDKPSTNVTGSRSPLLSLAYHHIRALVYRPAVVANLGDKASSAVVAVGDACKHIVQIVELLDERKLSFSFCINRNEVLVQAGFGLLFQALNLAREGKLMKDSNRLVCSVMDMLERGNAAGYAEFRRIGCGIVAVPCVEQMPAPPLSRHNSEQSMSAPLDTFRATQKSLKALAARLSPSSMKGTRTDAHESRRATVPAISPNVGAHANHSSTSLSSIRSEPPVARSEPTLSPLSHRASFSMPKRRPSQSTNQQQQQRNIDYMSFPIDSLANFALPNYAQAVKSEVSTSDWEHLLSSLDNGQRNIYDTIYGGPPADALLDVAPLSASADSSATWSPNVWNWSSYASEAPPPQSVLSFSDESLTSGEELNNSACDYGSTPGSDRLYPGIMIPGDYENSTNLAGFDTTYCPL</sequence>
<keyword evidence="8" id="KW-0175">Coiled coil</keyword>
<evidence type="ECO:0000256" key="8">
    <source>
        <dbReference type="SAM" id="Coils"/>
    </source>
</evidence>
<dbReference type="CDD" id="cd12148">
    <property type="entry name" value="fungal_TF_MHR"/>
    <property type="match status" value="1"/>
</dbReference>
<evidence type="ECO:0000256" key="3">
    <source>
        <dbReference type="ARBA" id="ARBA00022833"/>
    </source>
</evidence>
<dbReference type="AlphaFoldDB" id="R0KBK2"/>
<feature type="domain" description="Zn(2)-C6 fungal-type" evidence="10">
    <location>
        <begin position="23"/>
        <end position="53"/>
    </location>
</feature>
<dbReference type="InterPro" id="IPR001138">
    <property type="entry name" value="Zn2Cys6_DnaBD"/>
</dbReference>
<dbReference type="InterPro" id="IPR036864">
    <property type="entry name" value="Zn2-C6_fun-type_DNA-bd_sf"/>
</dbReference>
<dbReference type="Pfam" id="PF00172">
    <property type="entry name" value="Zn_clus"/>
    <property type="match status" value="1"/>
</dbReference>
<evidence type="ECO:0000259" key="10">
    <source>
        <dbReference type="PROSITE" id="PS50048"/>
    </source>
</evidence>
<protein>
    <recommendedName>
        <fullName evidence="10">Zn(2)-C6 fungal-type domain-containing protein</fullName>
    </recommendedName>
</protein>
<comment type="subcellular location">
    <subcellularLocation>
        <location evidence="1">Nucleus</location>
    </subcellularLocation>
</comment>
<keyword evidence="7" id="KW-0539">Nucleus</keyword>
<dbReference type="InterPro" id="IPR007219">
    <property type="entry name" value="XnlR_reg_dom"/>
</dbReference>
<evidence type="ECO:0000256" key="6">
    <source>
        <dbReference type="ARBA" id="ARBA00023163"/>
    </source>
</evidence>
<feature type="compositionally biased region" description="Low complexity" evidence="9">
    <location>
        <begin position="105"/>
        <end position="124"/>
    </location>
</feature>
<dbReference type="PROSITE" id="PS00463">
    <property type="entry name" value="ZN2_CY6_FUNGAL_1"/>
    <property type="match status" value="1"/>
</dbReference>
<reference evidence="11 12" key="1">
    <citation type="journal article" date="2012" name="PLoS Pathog.">
        <title>Diverse lifestyles and strategies of plant pathogenesis encoded in the genomes of eighteen Dothideomycetes fungi.</title>
        <authorList>
            <person name="Ohm R.A."/>
            <person name="Feau N."/>
            <person name="Henrissat B."/>
            <person name="Schoch C.L."/>
            <person name="Horwitz B.A."/>
            <person name="Barry K.W."/>
            <person name="Condon B.J."/>
            <person name="Copeland A.C."/>
            <person name="Dhillon B."/>
            <person name="Glaser F."/>
            <person name="Hesse C.N."/>
            <person name="Kosti I."/>
            <person name="LaButti K."/>
            <person name="Lindquist E.A."/>
            <person name="Lucas S."/>
            <person name="Salamov A.A."/>
            <person name="Bradshaw R.E."/>
            <person name="Ciuffetti L."/>
            <person name="Hamelin R.C."/>
            <person name="Kema G.H.J."/>
            <person name="Lawrence C."/>
            <person name="Scott J.A."/>
            <person name="Spatafora J.W."/>
            <person name="Turgeon B.G."/>
            <person name="de Wit P.J.G.M."/>
            <person name="Zhong S."/>
            <person name="Goodwin S.B."/>
            <person name="Grigoriev I.V."/>
        </authorList>
    </citation>
    <scope>NUCLEOTIDE SEQUENCE [LARGE SCALE GENOMIC DNA]</scope>
    <source>
        <strain evidence="12">28A</strain>
    </source>
</reference>
<keyword evidence="12" id="KW-1185">Reference proteome</keyword>
<dbReference type="GO" id="GO:0005634">
    <property type="term" value="C:nucleus"/>
    <property type="evidence" value="ECO:0007669"/>
    <property type="project" value="UniProtKB-SubCell"/>
</dbReference>
<feature type="compositionally biased region" description="Basic and acidic residues" evidence="9">
    <location>
        <begin position="649"/>
        <end position="658"/>
    </location>
</feature>
<dbReference type="GeneID" id="19401944"/>
<evidence type="ECO:0000256" key="7">
    <source>
        <dbReference type="ARBA" id="ARBA00023242"/>
    </source>
</evidence>
<dbReference type="OrthoDB" id="1924787at2759"/>
<organism evidence="11 12">
    <name type="scientific">Exserohilum turcicum (strain 28A)</name>
    <name type="common">Northern leaf blight fungus</name>
    <name type="synonym">Setosphaeria turcica</name>
    <dbReference type="NCBI Taxonomy" id="671987"/>
    <lineage>
        <taxon>Eukaryota</taxon>
        <taxon>Fungi</taxon>
        <taxon>Dikarya</taxon>
        <taxon>Ascomycota</taxon>
        <taxon>Pezizomycotina</taxon>
        <taxon>Dothideomycetes</taxon>
        <taxon>Pleosporomycetidae</taxon>
        <taxon>Pleosporales</taxon>
        <taxon>Pleosporineae</taxon>
        <taxon>Pleosporaceae</taxon>
        <taxon>Exserohilum</taxon>
    </lineage>
</organism>
<dbReference type="SMART" id="SM00906">
    <property type="entry name" value="Fungal_trans"/>
    <property type="match status" value="1"/>
</dbReference>
<dbReference type="PANTHER" id="PTHR46910">
    <property type="entry name" value="TRANSCRIPTION FACTOR PDR1"/>
    <property type="match status" value="1"/>
</dbReference>
<dbReference type="PROSITE" id="PS50048">
    <property type="entry name" value="ZN2_CY6_FUNGAL_2"/>
    <property type="match status" value="1"/>
</dbReference>
<evidence type="ECO:0000256" key="2">
    <source>
        <dbReference type="ARBA" id="ARBA00022723"/>
    </source>
</evidence>
<dbReference type="InterPro" id="IPR050987">
    <property type="entry name" value="AtrR-like"/>
</dbReference>
<dbReference type="STRING" id="671987.R0KBK2"/>
<dbReference type="CDD" id="cd15485">
    <property type="entry name" value="ZIP_Cat8"/>
    <property type="match status" value="1"/>
</dbReference>
<accession>R0KBK2</accession>
<proteinExistence type="predicted"/>
<keyword evidence="2" id="KW-0479">Metal-binding</keyword>
<evidence type="ECO:0000256" key="1">
    <source>
        <dbReference type="ARBA" id="ARBA00004123"/>
    </source>
</evidence>
<keyword evidence="6" id="KW-0804">Transcription</keyword>
<reference evidence="11 12" key="2">
    <citation type="journal article" date="2013" name="PLoS Genet.">
        <title>Comparative genome structure, secondary metabolite, and effector coding capacity across Cochliobolus pathogens.</title>
        <authorList>
            <person name="Condon B.J."/>
            <person name="Leng Y."/>
            <person name="Wu D."/>
            <person name="Bushley K.E."/>
            <person name="Ohm R.A."/>
            <person name="Otillar R."/>
            <person name="Martin J."/>
            <person name="Schackwitz W."/>
            <person name="Grimwood J."/>
            <person name="MohdZainudin N."/>
            <person name="Xue C."/>
            <person name="Wang R."/>
            <person name="Manning V.A."/>
            <person name="Dhillon B."/>
            <person name="Tu Z.J."/>
            <person name="Steffenson B.J."/>
            <person name="Salamov A."/>
            <person name="Sun H."/>
            <person name="Lowry S."/>
            <person name="LaButti K."/>
            <person name="Han J."/>
            <person name="Copeland A."/>
            <person name="Lindquist E."/>
            <person name="Barry K."/>
            <person name="Schmutz J."/>
            <person name="Baker S.E."/>
            <person name="Ciuffetti L.M."/>
            <person name="Grigoriev I.V."/>
            <person name="Zhong S."/>
            <person name="Turgeon B.G."/>
        </authorList>
    </citation>
    <scope>NUCLEOTIDE SEQUENCE [LARGE SCALE GENOMIC DNA]</scope>
    <source>
        <strain evidence="12">28A</strain>
    </source>
</reference>
<dbReference type="Gene3D" id="4.10.240.10">
    <property type="entry name" value="Zn(2)-C6 fungal-type DNA-binding domain"/>
    <property type="match status" value="1"/>
</dbReference>
<dbReference type="SMART" id="SM00066">
    <property type="entry name" value="GAL4"/>
    <property type="match status" value="1"/>
</dbReference>
<feature type="region of interest" description="Disordered" evidence="9">
    <location>
        <begin position="638"/>
        <end position="721"/>
    </location>
</feature>
<evidence type="ECO:0000256" key="5">
    <source>
        <dbReference type="ARBA" id="ARBA00023125"/>
    </source>
</evidence>
<keyword evidence="4" id="KW-0805">Transcription regulation</keyword>
<dbReference type="SUPFAM" id="SSF57701">
    <property type="entry name" value="Zn2/Cys6 DNA-binding domain"/>
    <property type="match status" value="1"/>
</dbReference>
<dbReference type="RefSeq" id="XP_008022190.1">
    <property type="nucleotide sequence ID" value="XM_008023999.1"/>
</dbReference>
<keyword evidence="5" id="KW-0238">DNA-binding</keyword>
<feature type="compositionally biased region" description="Basic and acidic residues" evidence="9">
    <location>
        <begin position="125"/>
        <end position="136"/>
    </location>
</feature>
<feature type="compositionally biased region" description="Polar residues" evidence="9">
    <location>
        <begin position="673"/>
        <end position="683"/>
    </location>
</feature>
<name>R0KBK2_EXST2</name>
<dbReference type="EMBL" id="KB908493">
    <property type="protein sequence ID" value="EOA90313.1"/>
    <property type="molecule type" value="Genomic_DNA"/>
</dbReference>
<keyword evidence="3" id="KW-0862">Zinc</keyword>
<evidence type="ECO:0000313" key="11">
    <source>
        <dbReference type="EMBL" id="EOA90313.1"/>
    </source>
</evidence>
<evidence type="ECO:0000313" key="12">
    <source>
        <dbReference type="Proteomes" id="UP000016935"/>
    </source>
</evidence>
<dbReference type="CDD" id="cd00067">
    <property type="entry name" value="GAL4"/>
    <property type="match status" value="1"/>
</dbReference>
<feature type="coiled-coil region" evidence="8">
    <location>
        <begin position="67"/>
        <end position="101"/>
    </location>
</feature>